<dbReference type="NCBIfam" id="NF006395">
    <property type="entry name" value="PRK08644.1"/>
    <property type="match status" value="1"/>
</dbReference>
<keyword evidence="2" id="KW-0548">Nucleotidyltransferase</keyword>
<dbReference type="GO" id="GO:0061504">
    <property type="term" value="P:cyclic threonylcarbamoyladenosine biosynthetic process"/>
    <property type="evidence" value="ECO:0007669"/>
    <property type="project" value="TreeGrafter"/>
</dbReference>
<dbReference type="InterPro" id="IPR012729">
    <property type="entry name" value="ThiF_fam2"/>
</dbReference>
<dbReference type="InterPro" id="IPR000594">
    <property type="entry name" value="ThiF_NAD_FAD-bd"/>
</dbReference>
<dbReference type="GO" id="GO:0016779">
    <property type="term" value="F:nucleotidyltransferase activity"/>
    <property type="evidence" value="ECO:0007669"/>
    <property type="project" value="UniProtKB-KW"/>
</dbReference>
<dbReference type="EMBL" id="SLXT01000006">
    <property type="protein sequence ID" value="TCP65181.1"/>
    <property type="molecule type" value="Genomic_DNA"/>
</dbReference>
<dbReference type="Gene3D" id="3.40.50.720">
    <property type="entry name" value="NAD(P)-binding Rossmann-like Domain"/>
    <property type="match status" value="1"/>
</dbReference>
<keyword evidence="2" id="KW-0808">Transferase</keyword>
<dbReference type="GO" id="GO:0008641">
    <property type="term" value="F:ubiquitin-like modifier activating enzyme activity"/>
    <property type="evidence" value="ECO:0007669"/>
    <property type="project" value="InterPro"/>
</dbReference>
<comment type="caution">
    <text evidence="2">The sequence shown here is derived from an EMBL/GenBank/DDBJ whole genome shotgun (WGS) entry which is preliminary data.</text>
</comment>
<dbReference type="InterPro" id="IPR035985">
    <property type="entry name" value="Ubiquitin-activating_enz"/>
</dbReference>
<accession>A0A4R2RYU0</accession>
<evidence type="ECO:0000259" key="1">
    <source>
        <dbReference type="Pfam" id="PF00899"/>
    </source>
</evidence>
<dbReference type="RefSeq" id="WP_131918598.1">
    <property type="nucleotide sequence ID" value="NZ_JAOQNU010000006.1"/>
</dbReference>
<proteinExistence type="predicted"/>
<gene>
    <name evidence="2" type="ORF">EDD73_10664</name>
</gene>
<feature type="domain" description="THIF-type NAD/FAD binding fold" evidence="1">
    <location>
        <begin position="12"/>
        <end position="146"/>
    </location>
</feature>
<protein>
    <submittedName>
        <fullName evidence="2">Sulfur carrier protein ThiS adenylyltransferase</fullName>
    </submittedName>
</protein>
<dbReference type="Proteomes" id="UP000294813">
    <property type="component" value="Unassembled WGS sequence"/>
</dbReference>
<dbReference type="InterPro" id="IPR045886">
    <property type="entry name" value="ThiF/MoeB/HesA"/>
</dbReference>
<dbReference type="OrthoDB" id="9804286at2"/>
<dbReference type="PANTHER" id="PTHR43267">
    <property type="entry name" value="TRNA THREONYLCARBAMOYLADENOSINE DEHYDRATASE"/>
    <property type="match status" value="1"/>
</dbReference>
<evidence type="ECO:0000313" key="3">
    <source>
        <dbReference type="Proteomes" id="UP000294813"/>
    </source>
</evidence>
<evidence type="ECO:0000313" key="2">
    <source>
        <dbReference type="EMBL" id="TCP65181.1"/>
    </source>
</evidence>
<dbReference type="SUPFAM" id="SSF69572">
    <property type="entry name" value="Activating enzymes of the ubiquitin-like proteins"/>
    <property type="match status" value="1"/>
</dbReference>
<dbReference type="Pfam" id="PF00899">
    <property type="entry name" value="ThiF"/>
    <property type="match status" value="1"/>
</dbReference>
<reference evidence="2 3" key="1">
    <citation type="submission" date="2019-03" db="EMBL/GenBank/DDBJ databases">
        <title>Genomic Encyclopedia of Type Strains, Phase IV (KMG-IV): sequencing the most valuable type-strain genomes for metagenomic binning, comparative biology and taxonomic classification.</title>
        <authorList>
            <person name="Goeker M."/>
        </authorList>
    </citation>
    <scope>NUCLEOTIDE SEQUENCE [LARGE SCALE GENOMIC DNA]</scope>
    <source>
        <strain evidence="2 3">DSM 11170</strain>
    </source>
</reference>
<sequence>MNAFEQGLLTYLQPEQLEKIQNVRIGIAGAGGLGSNCAVNLVRSGFRRLVIADFDTVAPSNLNRQFFFAHQIDQPKVQALADNLRAINDNLELTLHPVLITRENIHTLFAECAIVVEAFDQVGAKQLLIEELSCSGKLLVAASGLAGWQNSDAIQTHKLGEKFYLIGDLQTAIGPGRPPLSPRVQIAAAKQANVILNYVLTVAD</sequence>
<name>A0A4R2RYU0_9FIRM</name>
<organism evidence="2 3">
    <name type="scientific">Heliophilum fasciatum</name>
    <dbReference type="NCBI Taxonomy" id="35700"/>
    <lineage>
        <taxon>Bacteria</taxon>
        <taxon>Bacillati</taxon>
        <taxon>Bacillota</taxon>
        <taxon>Clostridia</taxon>
        <taxon>Eubacteriales</taxon>
        <taxon>Heliobacteriaceae</taxon>
        <taxon>Heliophilum</taxon>
    </lineage>
</organism>
<keyword evidence="3" id="KW-1185">Reference proteome</keyword>
<dbReference type="AlphaFoldDB" id="A0A4R2RYU0"/>
<dbReference type="GO" id="GO:0061503">
    <property type="term" value="F:tRNA threonylcarbamoyladenosine dehydratase"/>
    <property type="evidence" value="ECO:0007669"/>
    <property type="project" value="TreeGrafter"/>
</dbReference>
<dbReference type="NCBIfam" id="TIGR02354">
    <property type="entry name" value="thiF_fam2"/>
    <property type="match status" value="1"/>
</dbReference>
<dbReference type="PANTHER" id="PTHR43267:SF3">
    <property type="entry name" value="THIF PROTEIN"/>
    <property type="match status" value="1"/>
</dbReference>